<dbReference type="AlphaFoldDB" id="A0A372LXA4"/>
<gene>
    <name evidence="6" type="ORF">DY218_30565</name>
</gene>
<dbReference type="GO" id="GO:0003700">
    <property type="term" value="F:DNA-binding transcription factor activity"/>
    <property type="evidence" value="ECO:0007669"/>
    <property type="project" value="InterPro"/>
</dbReference>
<accession>A0A372LXA4</accession>
<dbReference type="PROSITE" id="PS50949">
    <property type="entry name" value="HTH_GNTR"/>
    <property type="match status" value="1"/>
</dbReference>
<proteinExistence type="predicted"/>
<dbReference type="InterPro" id="IPR000524">
    <property type="entry name" value="Tscrpt_reg_HTH_GntR"/>
</dbReference>
<evidence type="ECO:0000256" key="3">
    <source>
        <dbReference type="ARBA" id="ARBA00023163"/>
    </source>
</evidence>
<name>A0A372LXA4_9ACTN</name>
<dbReference type="SMART" id="SM00345">
    <property type="entry name" value="HTH_GNTR"/>
    <property type="match status" value="1"/>
</dbReference>
<evidence type="ECO:0000313" key="6">
    <source>
        <dbReference type="EMBL" id="RFU82903.1"/>
    </source>
</evidence>
<evidence type="ECO:0000313" key="7">
    <source>
        <dbReference type="Proteomes" id="UP000263094"/>
    </source>
</evidence>
<organism evidence="6 7">
    <name type="scientific">Streptomyces triticagri</name>
    <dbReference type="NCBI Taxonomy" id="2293568"/>
    <lineage>
        <taxon>Bacteria</taxon>
        <taxon>Bacillati</taxon>
        <taxon>Actinomycetota</taxon>
        <taxon>Actinomycetes</taxon>
        <taxon>Kitasatosporales</taxon>
        <taxon>Streptomycetaceae</taxon>
        <taxon>Streptomyces</taxon>
    </lineage>
</organism>
<dbReference type="InterPro" id="IPR036390">
    <property type="entry name" value="WH_DNA-bd_sf"/>
</dbReference>
<evidence type="ECO:0000256" key="1">
    <source>
        <dbReference type="ARBA" id="ARBA00023015"/>
    </source>
</evidence>
<dbReference type="EMBL" id="QUAK01000229">
    <property type="protein sequence ID" value="RFU82903.1"/>
    <property type="molecule type" value="Genomic_DNA"/>
</dbReference>
<dbReference type="InterPro" id="IPR050679">
    <property type="entry name" value="Bact_HTH_transcr_reg"/>
</dbReference>
<dbReference type="OrthoDB" id="7363114at2"/>
<comment type="caution">
    <text evidence="6">The sequence shown here is derived from an EMBL/GenBank/DDBJ whole genome shotgun (WGS) entry which is preliminary data.</text>
</comment>
<keyword evidence="7" id="KW-1185">Reference proteome</keyword>
<keyword evidence="2" id="KW-0238">DNA-binding</keyword>
<dbReference type="Proteomes" id="UP000263094">
    <property type="component" value="Unassembled WGS sequence"/>
</dbReference>
<dbReference type="PANTHER" id="PTHR44846">
    <property type="entry name" value="MANNOSYL-D-GLYCERATE TRANSPORT/METABOLISM SYSTEM REPRESSOR MNGR-RELATED"/>
    <property type="match status" value="1"/>
</dbReference>
<keyword evidence="1" id="KW-0805">Transcription regulation</keyword>
<evidence type="ECO:0000256" key="2">
    <source>
        <dbReference type="ARBA" id="ARBA00023125"/>
    </source>
</evidence>
<dbReference type="Gene3D" id="1.10.10.10">
    <property type="entry name" value="Winged helix-like DNA-binding domain superfamily/Winged helix DNA-binding domain"/>
    <property type="match status" value="1"/>
</dbReference>
<dbReference type="GO" id="GO:0003677">
    <property type="term" value="F:DNA binding"/>
    <property type="evidence" value="ECO:0007669"/>
    <property type="project" value="UniProtKB-KW"/>
</dbReference>
<sequence length="130" mass="14466">MLEAARNPAYRQVADDLRRKIRAGEYQPGARVPSSRDLEKAYDIANMTARSALRVLVDEGLIRTAVGRGNFVADPLPPEPSDVEQEEGPQEQLHSAEYLELSKQVRELKAEVAELRGIFQQIAALTGPRK</sequence>
<evidence type="ECO:0000259" key="5">
    <source>
        <dbReference type="PROSITE" id="PS50949"/>
    </source>
</evidence>
<feature type="region of interest" description="Disordered" evidence="4">
    <location>
        <begin position="70"/>
        <end position="90"/>
    </location>
</feature>
<protein>
    <submittedName>
        <fullName evidence="6">GntR family transcriptional regulator</fullName>
    </submittedName>
</protein>
<reference evidence="6 7" key="1">
    <citation type="submission" date="2018-08" db="EMBL/GenBank/DDBJ databases">
        <title>Isolation, diversity and antifungal activity of Actinobacteria from wheat.</title>
        <authorList>
            <person name="Han C."/>
        </authorList>
    </citation>
    <scope>NUCLEOTIDE SEQUENCE [LARGE SCALE GENOMIC DNA]</scope>
    <source>
        <strain evidence="6 7">NEAU-YY421</strain>
    </source>
</reference>
<evidence type="ECO:0000256" key="4">
    <source>
        <dbReference type="SAM" id="MobiDB-lite"/>
    </source>
</evidence>
<dbReference type="Pfam" id="PF00392">
    <property type="entry name" value="GntR"/>
    <property type="match status" value="1"/>
</dbReference>
<dbReference type="SUPFAM" id="SSF46785">
    <property type="entry name" value="Winged helix' DNA-binding domain"/>
    <property type="match status" value="1"/>
</dbReference>
<keyword evidence="3" id="KW-0804">Transcription</keyword>
<feature type="domain" description="HTH gntR-type" evidence="5">
    <location>
        <begin position="7"/>
        <end position="75"/>
    </location>
</feature>
<dbReference type="InterPro" id="IPR036388">
    <property type="entry name" value="WH-like_DNA-bd_sf"/>
</dbReference>
<dbReference type="CDD" id="cd07377">
    <property type="entry name" value="WHTH_GntR"/>
    <property type="match status" value="1"/>
</dbReference>